<reference evidence="2" key="1">
    <citation type="submission" date="2022-05" db="EMBL/GenBank/DDBJ databases">
        <authorList>
            <person name="Park J.-S."/>
        </authorList>
    </citation>
    <scope>NUCLEOTIDE SEQUENCE</scope>
    <source>
        <strain evidence="2">2012CJ41-6</strain>
    </source>
</reference>
<sequence>MRNLFVTLLFVLFAAQTAQAEFKICNKSPYPLWSAFGYVEGNTWFSKGWYKSLPGKCVRVRSKQLNNRYYYHYTENSRFRLSFDGDTSFCVHPSDGFGPTNSDATCPSDFKTERFKKVDVGNAKRFELSLTCTACKNPTFEVGRRGLDVAYFHKAKFEGHTLGIPVSGKFSPKRSSNKMTVRATLDANLDDLRDNLTQMLAPKVNKSEDCGDNIQIRSVKLAPTNNGSARVDVNIHYVRWHCVITKVPEFRDLKMTMKNRVVSKTKAIETGVSGTLFLHPSVDGRNSVRLRPEVTNVRVRNDLARFLTNLMNVNLRSLAQQELERNLGPRGALVGAIPSEIKQFLSIRKVEFVDLGRGSIGMRAFGEASLSSSQASKLCRTYFGMCR</sequence>
<dbReference type="RefSeq" id="WP_249712661.1">
    <property type="nucleotide sequence ID" value="NZ_JAMFMB010000034.1"/>
</dbReference>
<dbReference type="InterPro" id="IPR009380">
    <property type="entry name" value="DUF1036"/>
</dbReference>
<protein>
    <submittedName>
        <fullName evidence="2">DUF1036 domain-containing protein</fullName>
    </submittedName>
</protein>
<name>A0ABT0Q8Z9_9RHOB</name>
<feature type="signal peptide" evidence="1">
    <location>
        <begin position="1"/>
        <end position="20"/>
    </location>
</feature>
<keyword evidence="3" id="KW-1185">Reference proteome</keyword>
<evidence type="ECO:0000313" key="3">
    <source>
        <dbReference type="Proteomes" id="UP001203880"/>
    </source>
</evidence>
<organism evidence="2 3">
    <name type="scientific">Ruegeria spongiae</name>
    <dbReference type="NCBI Taxonomy" id="2942209"/>
    <lineage>
        <taxon>Bacteria</taxon>
        <taxon>Pseudomonadati</taxon>
        <taxon>Pseudomonadota</taxon>
        <taxon>Alphaproteobacteria</taxon>
        <taxon>Rhodobacterales</taxon>
        <taxon>Roseobacteraceae</taxon>
        <taxon>Ruegeria</taxon>
    </lineage>
</organism>
<dbReference type="Pfam" id="PF06282">
    <property type="entry name" value="DUF1036"/>
    <property type="match status" value="1"/>
</dbReference>
<comment type="caution">
    <text evidence="2">The sequence shown here is derived from an EMBL/GenBank/DDBJ whole genome shotgun (WGS) entry which is preliminary data.</text>
</comment>
<evidence type="ECO:0000256" key="1">
    <source>
        <dbReference type="SAM" id="SignalP"/>
    </source>
</evidence>
<evidence type="ECO:0000313" key="2">
    <source>
        <dbReference type="EMBL" id="MCL6285658.1"/>
    </source>
</evidence>
<accession>A0ABT0Q8Z9</accession>
<proteinExistence type="predicted"/>
<dbReference type="EMBL" id="JAMFMB010000034">
    <property type="protein sequence ID" value="MCL6285658.1"/>
    <property type="molecule type" value="Genomic_DNA"/>
</dbReference>
<dbReference type="Proteomes" id="UP001203880">
    <property type="component" value="Unassembled WGS sequence"/>
</dbReference>
<feature type="chain" id="PRO_5045326379" evidence="1">
    <location>
        <begin position="21"/>
        <end position="387"/>
    </location>
</feature>
<gene>
    <name evidence="2" type="ORF">M3P21_19190</name>
</gene>
<keyword evidence="1" id="KW-0732">Signal</keyword>